<dbReference type="Proteomes" id="UP000887574">
    <property type="component" value="Unplaced"/>
</dbReference>
<dbReference type="WBParaSite" id="jg16348">
    <property type="protein sequence ID" value="jg16348"/>
    <property type="gene ID" value="jg16348"/>
</dbReference>
<evidence type="ECO:0000313" key="2">
    <source>
        <dbReference type="Proteomes" id="UP000887574"/>
    </source>
</evidence>
<feature type="region of interest" description="Disordered" evidence="1">
    <location>
        <begin position="72"/>
        <end position="154"/>
    </location>
</feature>
<keyword evidence="2" id="KW-1185">Reference proteome</keyword>
<evidence type="ECO:0000256" key="1">
    <source>
        <dbReference type="SAM" id="MobiDB-lite"/>
    </source>
</evidence>
<organism evidence="2 3">
    <name type="scientific">Ditylenchus dipsaci</name>
    <dbReference type="NCBI Taxonomy" id="166011"/>
    <lineage>
        <taxon>Eukaryota</taxon>
        <taxon>Metazoa</taxon>
        <taxon>Ecdysozoa</taxon>
        <taxon>Nematoda</taxon>
        <taxon>Chromadorea</taxon>
        <taxon>Rhabditida</taxon>
        <taxon>Tylenchina</taxon>
        <taxon>Tylenchomorpha</taxon>
        <taxon>Sphaerularioidea</taxon>
        <taxon>Anguinidae</taxon>
        <taxon>Anguininae</taxon>
        <taxon>Ditylenchus</taxon>
    </lineage>
</organism>
<feature type="compositionally biased region" description="Basic residues" evidence="1">
    <location>
        <begin position="141"/>
        <end position="154"/>
    </location>
</feature>
<reference evidence="3" key="1">
    <citation type="submission" date="2022-11" db="UniProtKB">
        <authorList>
            <consortium name="WormBaseParasite"/>
        </authorList>
    </citation>
    <scope>IDENTIFICATION</scope>
</reference>
<dbReference type="AlphaFoldDB" id="A0A915D5Y1"/>
<feature type="compositionally biased region" description="Basic and acidic residues" evidence="1">
    <location>
        <begin position="103"/>
        <end position="122"/>
    </location>
</feature>
<accession>A0A915D5Y1</accession>
<proteinExistence type="predicted"/>
<protein>
    <submittedName>
        <fullName evidence="3">Uncharacterized protein</fullName>
    </submittedName>
</protein>
<sequence length="154" mass="17228">MCAKDSDRVHGYGCFACLRLSFSTVARSQLHLRINIDNRCCWSTLDNILEEEGLSSGGLDYLKDVDLEKRVMERIDKTRPPQFGNPHNPGEPAESSDQQQQPPKEEKEKEEKQIPAKKREDVAAAAVKVNPPKPPSASPNKRPKPPRSLAKPKS</sequence>
<name>A0A915D5Y1_9BILA</name>
<evidence type="ECO:0000313" key="3">
    <source>
        <dbReference type="WBParaSite" id="jg16348"/>
    </source>
</evidence>